<feature type="region of interest" description="Disordered" evidence="1">
    <location>
        <begin position="1"/>
        <end position="21"/>
    </location>
</feature>
<dbReference type="Proteomes" id="UP001178461">
    <property type="component" value="Chromosome 2"/>
</dbReference>
<accession>A0AA35NYG7</accession>
<evidence type="ECO:0000313" key="3">
    <source>
        <dbReference type="Proteomes" id="UP001178461"/>
    </source>
</evidence>
<evidence type="ECO:0000313" key="2">
    <source>
        <dbReference type="EMBL" id="CAI5766195.1"/>
    </source>
</evidence>
<proteinExistence type="predicted"/>
<protein>
    <submittedName>
        <fullName evidence="2">Uncharacterized protein</fullName>
    </submittedName>
</protein>
<keyword evidence="3" id="KW-1185">Reference proteome</keyword>
<feature type="region of interest" description="Disordered" evidence="1">
    <location>
        <begin position="54"/>
        <end position="79"/>
    </location>
</feature>
<dbReference type="AlphaFoldDB" id="A0AA35NYG7"/>
<reference evidence="2" key="1">
    <citation type="submission" date="2022-12" db="EMBL/GenBank/DDBJ databases">
        <authorList>
            <person name="Alioto T."/>
            <person name="Alioto T."/>
            <person name="Gomez Garrido J."/>
        </authorList>
    </citation>
    <scope>NUCLEOTIDE SEQUENCE</scope>
</reference>
<name>A0AA35NYG7_9SAUR</name>
<organism evidence="2 3">
    <name type="scientific">Podarcis lilfordi</name>
    <name type="common">Lilford's wall lizard</name>
    <dbReference type="NCBI Taxonomy" id="74358"/>
    <lineage>
        <taxon>Eukaryota</taxon>
        <taxon>Metazoa</taxon>
        <taxon>Chordata</taxon>
        <taxon>Craniata</taxon>
        <taxon>Vertebrata</taxon>
        <taxon>Euteleostomi</taxon>
        <taxon>Lepidosauria</taxon>
        <taxon>Squamata</taxon>
        <taxon>Bifurcata</taxon>
        <taxon>Unidentata</taxon>
        <taxon>Episquamata</taxon>
        <taxon>Laterata</taxon>
        <taxon>Lacertibaenia</taxon>
        <taxon>Lacertidae</taxon>
        <taxon>Podarcis</taxon>
    </lineage>
</organism>
<sequence length="116" mass="13207">MSPNRKRRRPPPPKASCATIDAMQSFPLDKKSIDTGLKRIRIISVVLPLAFKPVPSRPAKQGRHGEREPSHFDVSSLPPPTLSARTLKSIRQLRVLLRERIWTAYTAPSSHFKRLY</sequence>
<feature type="compositionally biased region" description="Basic residues" evidence="1">
    <location>
        <begin position="1"/>
        <end position="11"/>
    </location>
</feature>
<evidence type="ECO:0000256" key="1">
    <source>
        <dbReference type="SAM" id="MobiDB-lite"/>
    </source>
</evidence>
<gene>
    <name evidence="2" type="ORF">PODLI_1B018843</name>
</gene>
<dbReference type="EMBL" id="OX395127">
    <property type="protein sequence ID" value="CAI5766195.1"/>
    <property type="molecule type" value="Genomic_DNA"/>
</dbReference>